<reference evidence="2 3" key="2">
    <citation type="journal article" date="2019" name="G3 (Bethesda)">
        <title>Hybrid Assembly of the Genome of the Entomopathogenic Nematode Steinernema carpocapsae Identifies the X-Chromosome.</title>
        <authorList>
            <person name="Serra L."/>
            <person name="Macchietto M."/>
            <person name="Macias-Munoz A."/>
            <person name="McGill C.J."/>
            <person name="Rodriguez I.M."/>
            <person name="Rodriguez B."/>
            <person name="Murad R."/>
            <person name="Mortazavi A."/>
        </authorList>
    </citation>
    <scope>NUCLEOTIDE SEQUENCE [LARGE SCALE GENOMIC DNA]</scope>
    <source>
        <strain evidence="2 3">ALL</strain>
    </source>
</reference>
<proteinExistence type="predicted"/>
<comment type="caution">
    <text evidence="2">The sequence shown here is derived from an EMBL/GenBank/DDBJ whole genome shotgun (WGS) entry which is preliminary data.</text>
</comment>
<organism evidence="2 3">
    <name type="scientific">Steinernema carpocapsae</name>
    <name type="common">Entomopathogenic nematode</name>
    <dbReference type="NCBI Taxonomy" id="34508"/>
    <lineage>
        <taxon>Eukaryota</taxon>
        <taxon>Metazoa</taxon>
        <taxon>Ecdysozoa</taxon>
        <taxon>Nematoda</taxon>
        <taxon>Chromadorea</taxon>
        <taxon>Rhabditida</taxon>
        <taxon>Tylenchina</taxon>
        <taxon>Panagrolaimomorpha</taxon>
        <taxon>Strongyloidoidea</taxon>
        <taxon>Steinernematidae</taxon>
        <taxon>Steinernema</taxon>
    </lineage>
</organism>
<accession>A0A4U8UKY7</accession>
<keyword evidence="3" id="KW-1185">Reference proteome</keyword>
<evidence type="ECO:0000313" key="3">
    <source>
        <dbReference type="Proteomes" id="UP000298663"/>
    </source>
</evidence>
<gene>
    <name evidence="2" type="ORF">L596_001220</name>
</gene>
<feature type="region of interest" description="Disordered" evidence="1">
    <location>
        <begin position="28"/>
        <end position="75"/>
    </location>
</feature>
<dbReference type="Proteomes" id="UP000298663">
    <property type="component" value="Unassembled WGS sequence"/>
</dbReference>
<evidence type="ECO:0000256" key="1">
    <source>
        <dbReference type="SAM" id="MobiDB-lite"/>
    </source>
</evidence>
<name>A0A4U8UKY7_STECR</name>
<evidence type="ECO:0000313" key="2">
    <source>
        <dbReference type="EMBL" id="TMS33486.1"/>
    </source>
</evidence>
<reference evidence="2 3" key="1">
    <citation type="journal article" date="2015" name="Genome Biol.">
        <title>Comparative genomics of Steinernema reveals deeply conserved gene regulatory networks.</title>
        <authorList>
            <person name="Dillman A.R."/>
            <person name="Macchietto M."/>
            <person name="Porter C.F."/>
            <person name="Rogers A."/>
            <person name="Williams B."/>
            <person name="Antoshechkin I."/>
            <person name="Lee M.M."/>
            <person name="Goodwin Z."/>
            <person name="Lu X."/>
            <person name="Lewis E.E."/>
            <person name="Goodrich-Blair H."/>
            <person name="Stock S.P."/>
            <person name="Adams B.J."/>
            <person name="Sternberg P.W."/>
            <person name="Mortazavi A."/>
        </authorList>
    </citation>
    <scope>NUCLEOTIDE SEQUENCE [LARGE SCALE GENOMIC DNA]</scope>
    <source>
        <strain evidence="2 3">ALL</strain>
    </source>
</reference>
<sequence>MLEQMTATAILVTSRTVFGTITFKSLSFNGGRGNQIKEHSTSKQSPPRLYQSPGSSDGRRGGRRRCSRRQRDAAK</sequence>
<protein>
    <submittedName>
        <fullName evidence="2">Uncharacterized protein</fullName>
    </submittedName>
</protein>
<dbReference type="AlphaFoldDB" id="A0A4U8UKY7"/>
<dbReference type="EMBL" id="AZBU02000001">
    <property type="protein sequence ID" value="TMS33486.1"/>
    <property type="molecule type" value="Genomic_DNA"/>
</dbReference>